<name>A0AAD6WZV7_9AGAR</name>
<sequence>MADQHSSTKIVLVMLSTGTQGGGVVKALAKANEVLNKDPAPWLILAQTRDPTSAKSKALASLPGIRLLKGVPTDPATLFLSAPGPVYGVFSVQQSYENPKGVEGEVLEAKALAKEAAKHGVKHFVYTEPRASPRGPAPVFESKRKVEEYIARNLPNLPTTILRPTTFMDQLVAGDPTSVFAKITKLIMLTQLKPDTRLQFIAGSDIGGFAALALQNPEQYLGKVIDLAGDGLTPKDLADGWREVFGTEMRPKIMGGETLAWGVRAMRKELRLMFRFFNEVGFNTDIPALRAEYPEVKDWRTFLRTEVPKSAPLY</sequence>
<keyword evidence="2" id="KW-0521">NADP</keyword>
<comment type="caution">
    <text evidence="4">The sequence shown here is derived from an EMBL/GenBank/DDBJ whole genome shotgun (WGS) entry which is preliminary data.</text>
</comment>
<keyword evidence="5" id="KW-1185">Reference proteome</keyword>
<comment type="similarity">
    <text evidence="1">Belongs to the NmrA-type oxidoreductase family.</text>
</comment>
<protein>
    <submittedName>
        <fullName evidence="4">Nucleoside-diphosphate-sugar epimerase family protein</fullName>
    </submittedName>
</protein>
<dbReference type="EMBL" id="JARJCM010000099">
    <property type="protein sequence ID" value="KAJ7029631.1"/>
    <property type="molecule type" value="Genomic_DNA"/>
</dbReference>
<dbReference type="GO" id="GO:0005634">
    <property type="term" value="C:nucleus"/>
    <property type="evidence" value="ECO:0007669"/>
    <property type="project" value="TreeGrafter"/>
</dbReference>
<evidence type="ECO:0000313" key="5">
    <source>
        <dbReference type="Proteomes" id="UP001218188"/>
    </source>
</evidence>
<accession>A0AAD6WZV7</accession>
<dbReference type="SUPFAM" id="SSF51735">
    <property type="entry name" value="NAD(P)-binding Rossmann-fold domains"/>
    <property type="match status" value="1"/>
</dbReference>
<dbReference type="InterPro" id="IPR051164">
    <property type="entry name" value="NmrA-like_oxidored"/>
</dbReference>
<gene>
    <name evidence="4" type="ORF">C8F04DRAFT_962620</name>
</gene>
<dbReference type="PANTHER" id="PTHR42748:SF7">
    <property type="entry name" value="NMRA LIKE REDOX SENSOR 1-RELATED"/>
    <property type="match status" value="1"/>
</dbReference>
<dbReference type="PANTHER" id="PTHR42748">
    <property type="entry name" value="NITROGEN METABOLITE REPRESSION PROTEIN NMRA FAMILY MEMBER"/>
    <property type="match status" value="1"/>
</dbReference>
<dbReference type="Gene3D" id="3.90.25.10">
    <property type="entry name" value="UDP-galactose 4-epimerase, domain 1"/>
    <property type="match status" value="1"/>
</dbReference>
<evidence type="ECO:0000313" key="4">
    <source>
        <dbReference type="EMBL" id="KAJ7029631.1"/>
    </source>
</evidence>
<evidence type="ECO:0000256" key="1">
    <source>
        <dbReference type="ARBA" id="ARBA00006328"/>
    </source>
</evidence>
<dbReference type="InterPro" id="IPR036291">
    <property type="entry name" value="NAD(P)-bd_dom_sf"/>
</dbReference>
<reference evidence="4" key="1">
    <citation type="submission" date="2023-03" db="EMBL/GenBank/DDBJ databases">
        <title>Massive genome expansion in bonnet fungi (Mycena s.s.) driven by repeated elements and novel gene families across ecological guilds.</title>
        <authorList>
            <consortium name="Lawrence Berkeley National Laboratory"/>
            <person name="Harder C.B."/>
            <person name="Miyauchi S."/>
            <person name="Viragh M."/>
            <person name="Kuo A."/>
            <person name="Thoen E."/>
            <person name="Andreopoulos B."/>
            <person name="Lu D."/>
            <person name="Skrede I."/>
            <person name="Drula E."/>
            <person name="Henrissat B."/>
            <person name="Morin E."/>
            <person name="Kohler A."/>
            <person name="Barry K."/>
            <person name="LaButti K."/>
            <person name="Morin E."/>
            <person name="Salamov A."/>
            <person name="Lipzen A."/>
            <person name="Mereny Z."/>
            <person name="Hegedus B."/>
            <person name="Baldrian P."/>
            <person name="Stursova M."/>
            <person name="Weitz H."/>
            <person name="Taylor A."/>
            <person name="Grigoriev I.V."/>
            <person name="Nagy L.G."/>
            <person name="Martin F."/>
            <person name="Kauserud H."/>
        </authorList>
    </citation>
    <scope>NUCLEOTIDE SEQUENCE</scope>
    <source>
        <strain evidence="4">CBHHK200</strain>
    </source>
</reference>
<dbReference type="InterPro" id="IPR008030">
    <property type="entry name" value="NmrA-like"/>
</dbReference>
<dbReference type="Pfam" id="PF05368">
    <property type="entry name" value="NmrA"/>
    <property type="match status" value="1"/>
</dbReference>
<evidence type="ECO:0000259" key="3">
    <source>
        <dbReference type="Pfam" id="PF05368"/>
    </source>
</evidence>
<proteinExistence type="inferred from homology"/>
<feature type="domain" description="NmrA-like" evidence="3">
    <location>
        <begin position="8"/>
        <end position="284"/>
    </location>
</feature>
<organism evidence="4 5">
    <name type="scientific">Mycena alexandri</name>
    <dbReference type="NCBI Taxonomy" id="1745969"/>
    <lineage>
        <taxon>Eukaryota</taxon>
        <taxon>Fungi</taxon>
        <taxon>Dikarya</taxon>
        <taxon>Basidiomycota</taxon>
        <taxon>Agaricomycotina</taxon>
        <taxon>Agaricomycetes</taxon>
        <taxon>Agaricomycetidae</taxon>
        <taxon>Agaricales</taxon>
        <taxon>Marasmiineae</taxon>
        <taxon>Mycenaceae</taxon>
        <taxon>Mycena</taxon>
    </lineage>
</organism>
<dbReference type="Gene3D" id="3.40.50.720">
    <property type="entry name" value="NAD(P)-binding Rossmann-like Domain"/>
    <property type="match status" value="1"/>
</dbReference>
<evidence type="ECO:0000256" key="2">
    <source>
        <dbReference type="ARBA" id="ARBA00022857"/>
    </source>
</evidence>
<dbReference type="AlphaFoldDB" id="A0AAD6WZV7"/>
<dbReference type="Proteomes" id="UP001218188">
    <property type="component" value="Unassembled WGS sequence"/>
</dbReference>